<dbReference type="GO" id="GO:0005975">
    <property type="term" value="P:carbohydrate metabolic process"/>
    <property type="evidence" value="ECO:0007669"/>
    <property type="project" value="InterPro"/>
</dbReference>
<organism evidence="4">
    <name type="scientific">hydrothermal vent metagenome</name>
    <dbReference type="NCBI Taxonomy" id="652676"/>
    <lineage>
        <taxon>unclassified sequences</taxon>
        <taxon>metagenomes</taxon>
        <taxon>ecological metagenomes</taxon>
    </lineage>
</organism>
<evidence type="ECO:0000259" key="2">
    <source>
        <dbReference type="Pfam" id="PF21307"/>
    </source>
</evidence>
<sequence>GVVGKCSRQDTDREEFVRVCVRFAPPPTIASLGHPLRRAEGDRAGETPASLVETPALLGVVSDIVFTMSIRALAICVCALLAGVASAHAQPVGADGLTAAAAPAVWATLDGDPRISQAIPIRELTMWYDRPAVRWTQALPVGNGRLGAMVFGGIEEERIQLNEETIWAGPPFPTPPAHAGVAVRKARELFFAGKPEEAEALLQAEALAPRISPRSYQPLGDLRLRFEGLGEVTAYRRALDLEYAIATTAFIAEGAFHVRRVFASHPAGVVFVQLKTDAPEGLTLAVTLDRAADYEMVVLGDDGLAIRGQAQHTTPQGSTHLGVRYEGQVRVVIEDGTIEATEAGLRIEGASQVFLAVAAATDYNMADPSTPLERDLAAVCAAMLDAVAARDFHSMLKEHARDHASLFGRVQLDLGEGSRTLTTDQRLALVRTGRADPALEALYFQFGRYLLIASSRTGDMPATLQGLWNEHMEAPWNSDYHLNINLQMNYWPAEVTNLSECHEPMLSFIDRLRPDGRRTAEAFGRGGWAAGHVSDAWLFTAPSGRVVWGMWLMGGAWSTQHLMEHYRFTLDREFLATKAYPILKESAEFLVDWLVEDPRTGRLVSGPTISPENAYRDEEGRVLHVAMGPAMDQQIIWDALTNTLEAAEVLGIEDEFTHRVGEALSRLAPSQIGEDGRILEWDKPYEEVEPGHRHMSHLFGLHPGRQFNFTETPEFMAAARATLEARLAHGGGHTGWSRAWIINFFARLHDGEAAHEHLHQLLAKSTLPNLFDTHPPFQIDGNFGGTAGIAEMLLQSHEGTLAEPVLRLLPAVPEAWEDGMVRGLRARGAFEVDIVWNRGGFVAAEVRSYKGGRCRVWTPRPSRVFVKGGGQLAETDAEGFATFESGVGGVYRVVPIRRR</sequence>
<dbReference type="AlphaFoldDB" id="A0A3B1DYG9"/>
<evidence type="ECO:0000313" key="4">
    <source>
        <dbReference type="EMBL" id="VAX42243.1"/>
    </source>
</evidence>
<name>A0A3B1DYG9_9ZZZZ</name>
<dbReference type="Pfam" id="PF21307">
    <property type="entry name" value="Glyco_hydro_95_C"/>
    <property type="match status" value="1"/>
</dbReference>
<dbReference type="InterPro" id="IPR049053">
    <property type="entry name" value="AFCA-like_C"/>
</dbReference>
<accession>A0A3B1DYG9</accession>
<dbReference type="EMBL" id="UOGK01000665">
    <property type="protein sequence ID" value="VAX42243.1"/>
    <property type="molecule type" value="Genomic_DNA"/>
</dbReference>
<feature type="domain" description="Alpha fucosidase A-like C-terminal" evidence="2">
    <location>
        <begin position="795"/>
        <end position="893"/>
    </location>
</feature>
<dbReference type="InterPro" id="IPR027414">
    <property type="entry name" value="GH95_N_dom"/>
</dbReference>
<dbReference type="InterPro" id="IPR054363">
    <property type="entry name" value="GH95_cat"/>
</dbReference>
<reference evidence="4" key="1">
    <citation type="submission" date="2018-06" db="EMBL/GenBank/DDBJ databases">
        <authorList>
            <person name="Zhirakovskaya E."/>
        </authorList>
    </citation>
    <scope>NUCLEOTIDE SEQUENCE</scope>
</reference>
<dbReference type="PANTHER" id="PTHR31084">
    <property type="entry name" value="ALPHA-L-FUCOSIDASE 2"/>
    <property type="match status" value="1"/>
</dbReference>
<dbReference type="InterPro" id="IPR016518">
    <property type="entry name" value="Alpha-L-fucosidase"/>
</dbReference>
<dbReference type="Gene3D" id="1.50.10.10">
    <property type="match status" value="1"/>
</dbReference>
<dbReference type="FunFam" id="1.50.10.10:FF:000028">
    <property type="entry name" value="Alpha-L-fucosidase 2"/>
    <property type="match status" value="1"/>
</dbReference>
<dbReference type="InterPro" id="IPR008928">
    <property type="entry name" value="6-hairpin_glycosidase_sf"/>
</dbReference>
<feature type="domain" description="Glycosyl hydrolase family 95 N-terminal" evidence="1">
    <location>
        <begin position="126"/>
        <end position="365"/>
    </location>
</feature>
<proteinExistence type="predicted"/>
<dbReference type="Pfam" id="PF14498">
    <property type="entry name" value="Glyco_hyd_65N_2"/>
    <property type="match status" value="1"/>
</dbReference>
<gene>
    <name evidence="4" type="ORF">MNBD_PLANCTO03-683</name>
</gene>
<evidence type="ECO:0000259" key="3">
    <source>
        <dbReference type="Pfam" id="PF22124"/>
    </source>
</evidence>
<dbReference type="InterPro" id="IPR012341">
    <property type="entry name" value="6hp_glycosidase-like_sf"/>
</dbReference>
<dbReference type="PIRSF" id="PIRSF007663">
    <property type="entry name" value="UCP007663"/>
    <property type="match status" value="1"/>
</dbReference>
<evidence type="ECO:0000259" key="1">
    <source>
        <dbReference type="Pfam" id="PF14498"/>
    </source>
</evidence>
<protein>
    <submittedName>
        <fullName evidence="4">Large secreted protein SCO0341</fullName>
    </submittedName>
</protein>
<feature type="domain" description="Glycosyl hydrolase family 95 catalytic" evidence="3">
    <location>
        <begin position="392"/>
        <end position="793"/>
    </location>
</feature>
<dbReference type="GO" id="GO:0004560">
    <property type="term" value="F:alpha-L-fucosidase activity"/>
    <property type="evidence" value="ECO:0007669"/>
    <property type="project" value="InterPro"/>
</dbReference>
<dbReference type="SUPFAM" id="SSF48208">
    <property type="entry name" value="Six-hairpin glycosidases"/>
    <property type="match status" value="1"/>
</dbReference>
<feature type="non-terminal residue" evidence="4">
    <location>
        <position position="1"/>
    </location>
</feature>
<dbReference type="Pfam" id="PF22124">
    <property type="entry name" value="Glyco_hydro_95_cat"/>
    <property type="match status" value="1"/>
</dbReference>
<dbReference type="PANTHER" id="PTHR31084:SF0">
    <property type="entry name" value="ALPHA-L-FUCOSIDASE 2"/>
    <property type="match status" value="1"/>
</dbReference>